<proteinExistence type="predicted"/>
<dbReference type="Proteomes" id="UP000610459">
    <property type="component" value="Unassembled WGS sequence"/>
</dbReference>
<sequence length="67" mass="7331">MNNVIPLKRSEHVISDAELDKLANDLTVIATRYAGFMSLPAAIRKTLSDALKRDKRDGDTERGSSAS</sequence>
<organism evidence="1 2">
    <name type="scientific">Enterobacter agglomerans</name>
    <name type="common">Erwinia herbicola</name>
    <name type="synonym">Pantoea agglomerans</name>
    <dbReference type="NCBI Taxonomy" id="549"/>
    <lineage>
        <taxon>Bacteria</taxon>
        <taxon>Pseudomonadati</taxon>
        <taxon>Pseudomonadota</taxon>
        <taxon>Gammaproteobacteria</taxon>
        <taxon>Enterobacterales</taxon>
        <taxon>Erwiniaceae</taxon>
        <taxon>Pantoea</taxon>
        <taxon>Pantoea agglomerans group</taxon>
    </lineage>
</organism>
<gene>
    <name evidence="1" type="ORF">IFT41_24995</name>
</gene>
<comment type="caution">
    <text evidence="1">The sequence shown here is derived from an EMBL/GenBank/DDBJ whole genome shotgun (WGS) entry which is preliminary data.</text>
</comment>
<reference evidence="1 2" key="1">
    <citation type="journal article" date="2020" name="FEMS Microbiol. Ecol.">
        <title>Temporal dynamics of bacterial communities during seed development and maturation.</title>
        <authorList>
            <person name="Chesneau G."/>
            <person name="Torres-Cortes G."/>
            <person name="Briand M."/>
            <person name="Darrasse A."/>
            <person name="Preveaux A."/>
            <person name="Marais C."/>
            <person name="Jacques M.A."/>
            <person name="Shade A."/>
            <person name="Barret M."/>
        </authorList>
    </citation>
    <scope>NUCLEOTIDE SEQUENCE [LARGE SCALE GENOMIC DNA]</scope>
    <source>
        <strain evidence="1 2">CFBP13709</strain>
    </source>
</reference>
<keyword evidence="2" id="KW-1185">Reference proteome</keyword>
<protein>
    <submittedName>
        <fullName evidence="1">Uncharacterized protein</fullName>
    </submittedName>
</protein>
<evidence type="ECO:0000313" key="1">
    <source>
        <dbReference type="EMBL" id="MBD8129355.1"/>
    </source>
</evidence>
<evidence type="ECO:0000313" key="2">
    <source>
        <dbReference type="Proteomes" id="UP000610459"/>
    </source>
</evidence>
<accession>A0ACC5PZZ4</accession>
<name>A0ACC5PZZ4_ENTAG</name>
<dbReference type="EMBL" id="JACYNR010000076">
    <property type="protein sequence ID" value="MBD8129355.1"/>
    <property type="molecule type" value="Genomic_DNA"/>
</dbReference>